<comment type="caution">
    <text evidence="3">The sequence shown here is derived from an EMBL/GenBank/DDBJ whole genome shotgun (WGS) entry which is preliminary data.</text>
</comment>
<gene>
    <name evidence="3" type="ORF">FHS27_006062</name>
</gene>
<keyword evidence="4" id="KW-1185">Reference proteome</keyword>
<feature type="region of interest" description="Disordered" evidence="1">
    <location>
        <begin position="155"/>
        <end position="174"/>
    </location>
</feature>
<dbReference type="EMBL" id="JACHXU010000033">
    <property type="protein sequence ID" value="MBB3210216.1"/>
    <property type="molecule type" value="Genomic_DNA"/>
</dbReference>
<sequence length="291" mass="31974">MPVKQRENDRIFPVRTRVLLIDLDNCPHEVLDLAATAERYDLIIAAHGRQEPRVPLGMASVLGLLIAERKIEIWPMPAGKNSADFGLTFIAGRLSAELPKDAIVEVASKDRDLEHAVRLLKRVGIKASRIDSSTESEPPRSADAAVSHLASRIASSLNGRGAKSRPKRRRSLHATVKARGPTPDQGMAALKELERASAITYESNGNPKYDDDILKRLAALAPKKKCKTEALPLQKLVQSKRTPRPGDPSQLTLFDRHVREDDESADESIVDAIALPSITPERAISDDEVPF</sequence>
<name>A0A7W5H9L3_9BACT</name>
<feature type="compositionally biased region" description="Basic residues" evidence="1">
    <location>
        <begin position="162"/>
        <end position="172"/>
    </location>
</feature>
<dbReference type="Pfam" id="PF18475">
    <property type="entry name" value="PIN7"/>
    <property type="match status" value="1"/>
</dbReference>
<feature type="domain" description="PIN-like" evidence="2">
    <location>
        <begin position="20"/>
        <end position="124"/>
    </location>
</feature>
<organism evidence="3 4">
    <name type="scientific">Aporhodopirellula rubra</name>
    <dbReference type="NCBI Taxonomy" id="980271"/>
    <lineage>
        <taxon>Bacteria</taxon>
        <taxon>Pseudomonadati</taxon>
        <taxon>Planctomycetota</taxon>
        <taxon>Planctomycetia</taxon>
        <taxon>Pirellulales</taxon>
        <taxon>Pirellulaceae</taxon>
        <taxon>Aporhodopirellula</taxon>
    </lineage>
</organism>
<dbReference type="InterPro" id="IPR041494">
    <property type="entry name" value="PIN7"/>
</dbReference>
<evidence type="ECO:0000313" key="4">
    <source>
        <dbReference type="Proteomes" id="UP000536179"/>
    </source>
</evidence>
<reference evidence="3 4" key="1">
    <citation type="submission" date="2020-08" db="EMBL/GenBank/DDBJ databases">
        <title>Genomic Encyclopedia of Type Strains, Phase III (KMG-III): the genomes of soil and plant-associated and newly described type strains.</title>
        <authorList>
            <person name="Whitman W."/>
        </authorList>
    </citation>
    <scope>NUCLEOTIDE SEQUENCE [LARGE SCALE GENOMIC DNA]</scope>
    <source>
        <strain evidence="3 4">CECT 8075</strain>
    </source>
</reference>
<evidence type="ECO:0000313" key="3">
    <source>
        <dbReference type="EMBL" id="MBB3210216.1"/>
    </source>
</evidence>
<dbReference type="Proteomes" id="UP000536179">
    <property type="component" value="Unassembled WGS sequence"/>
</dbReference>
<accession>A0A7W5H9L3</accession>
<evidence type="ECO:0000256" key="1">
    <source>
        <dbReference type="SAM" id="MobiDB-lite"/>
    </source>
</evidence>
<dbReference type="AlphaFoldDB" id="A0A7W5H9L3"/>
<protein>
    <recommendedName>
        <fullName evidence="2">PIN-like domain-containing protein</fullName>
    </recommendedName>
</protein>
<proteinExistence type="predicted"/>
<evidence type="ECO:0000259" key="2">
    <source>
        <dbReference type="Pfam" id="PF18475"/>
    </source>
</evidence>